<organism evidence="6 7">
    <name type="scientific">Nocardioides aromaticivorans</name>
    <dbReference type="NCBI Taxonomy" id="200618"/>
    <lineage>
        <taxon>Bacteria</taxon>
        <taxon>Bacillati</taxon>
        <taxon>Actinomycetota</taxon>
        <taxon>Actinomycetes</taxon>
        <taxon>Propionibacteriales</taxon>
        <taxon>Nocardioidaceae</taxon>
        <taxon>Nocardioides</taxon>
    </lineage>
</organism>
<keyword evidence="2 4" id="KW-0238">DNA-binding</keyword>
<dbReference type="SUPFAM" id="SSF48498">
    <property type="entry name" value="Tetracyclin repressor-like, C-terminal domain"/>
    <property type="match status" value="1"/>
</dbReference>
<dbReference type="EMBL" id="JACBZM010000001">
    <property type="protein sequence ID" value="NYI43818.1"/>
    <property type="molecule type" value="Genomic_DNA"/>
</dbReference>
<dbReference type="Gene3D" id="1.10.10.60">
    <property type="entry name" value="Homeodomain-like"/>
    <property type="match status" value="1"/>
</dbReference>
<dbReference type="InterPro" id="IPR009057">
    <property type="entry name" value="Homeodomain-like_sf"/>
</dbReference>
<dbReference type="SUPFAM" id="SSF46689">
    <property type="entry name" value="Homeodomain-like"/>
    <property type="match status" value="1"/>
</dbReference>
<feature type="DNA-binding region" description="H-T-H motif" evidence="4">
    <location>
        <begin position="40"/>
        <end position="59"/>
    </location>
</feature>
<gene>
    <name evidence="6" type="ORF">BJ993_000898</name>
</gene>
<evidence type="ECO:0000259" key="5">
    <source>
        <dbReference type="PROSITE" id="PS50977"/>
    </source>
</evidence>
<dbReference type="PANTHER" id="PTHR30055">
    <property type="entry name" value="HTH-TYPE TRANSCRIPTIONAL REGULATOR RUTR"/>
    <property type="match status" value="1"/>
</dbReference>
<dbReference type="InterPro" id="IPR036271">
    <property type="entry name" value="Tet_transcr_reg_TetR-rel_C_sf"/>
</dbReference>
<protein>
    <submittedName>
        <fullName evidence="6">AcrR family transcriptional regulator</fullName>
    </submittedName>
</protein>
<dbReference type="Gene3D" id="1.10.357.10">
    <property type="entry name" value="Tetracycline Repressor, domain 2"/>
    <property type="match status" value="1"/>
</dbReference>
<evidence type="ECO:0000256" key="1">
    <source>
        <dbReference type="ARBA" id="ARBA00023015"/>
    </source>
</evidence>
<evidence type="ECO:0000313" key="7">
    <source>
        <dbReference type="Proteomes" id="UP000562045"/>
    </source>
</evidence>
<reference evidence="6 7" key="1">
    <citation type="submission" date="2020-07" db="EMBL/GenBank/DDBJ databases">
        <title>Sequencing the genomes of 1000 actinobacteria strains.</title>
        <authorList>
            <person name="Klenk H.-P."/>
        </authorList>
    </citation>
    <scope>NUCLEOTIDE SEQUENCE [LARGE SCALE GENOMIC DNA]</scope>
    <source>
        <strain evidence="6 7">DSM 15131</strain>
    </source>
</reference>
<feature type="domain" description="HTH tetR-type" evidence="5">
    <location>
        <begin position="17"/>
        <end position="77"/>
    </location>
</feature>
<dbReference type="InterPro" id="IPR050109">
    <property type="entry name" value="HTH-type_TetR-like_transc_reg"/>
</dbReference>
<keyword evidence="1" id="KW-0805">Transcription regulation</keyword>
<dbReference type="Proteomes" id="UP000562045">
    <property type="component" value="Unassembled WGS sequence"/>
</dbReference>
<name>A0A7Y9ZFY2_9ACTN</name>
<dbReference type="PROSITE" id="PS50977">
    <property type="entry name" value="HTH_TETR_2"/>
    <property type="match status" value="1"/>
</dbReference>
<dbReference type="GO" id="GO:0000976">
    <property type="term" value="F:transcription cis-regulatory region binding"/>
    <property type="evidence" value="ECO:0007669"/>
    <property type="project" value="TreeGrafter"/>
</dbReference>
<proteinExistence type="predicted"/>
<evidence type="ECO:0000256" key="2">
    <source>
        <dbReference type="ARBA" id="ARBA00023125"/>
    </source>
</evidence>
<accession>A0A7Y9ZFY2</accession>
<dbReference type="Pfam" id="PF16859">
    <property type="entry name" value="TetR_C_11"/>
    <property type="match status" value="1"/>
</dbReference>
<dbReference type="RefSeq" id="WP_179647891.1">
    <property type="nucleotide sequence ID" value="NZ_JACBZM010000001.1"/>
</dbReference>
<dbReference type="InterPro" id="IPR011075">
    <property type="entry name" value="TetR_C"/>
</dbReference>
<sequence length="198" mass="20407">MGTDVEAPRATGRPRDPRIEQAALAAVRDLLAEGGYAAVTGAAVAARAGTTKAALYRRWPALPHLVHEAVFPGELALGTNLRAGLDEVVARLVGGTRDALCTPAAAAALPGLLAEAGTYPDLHASMIRRFSGVLAAMDERLGEAIDAGEAHPDARADDLVQLVVGTVIAGVLLTPGALDDAWVDRLTASVLRGLRPLS</sequence>
<evidence type="ECO:0000256" key="3">
    <source>
        <dbReference type="ARBA" id="ARBA00023163"/>
    </source>
</evidence>
<dbReference type="PANTHER" id="PTHR30055:SF230">
    <property type="entry name" value="TRANSCRIPTIONAL REGULATORY PROTEIN (PROBABLY TETR-FAMILY)-RELATED"/>
    <property type="match status" value="1"/>
</dbReference>
<dbReference type="Pfam" id="PF00440">
    <property type="entry name" value="TetR_N"/>
    <property type="match status" value="1"/>
</dbReference>
<dbReference type="InterPro" id="IPR001647">
    <property type="entry name" value="HTH_TetR"/>
</dbReference>
<comment type="caution">
    <text evidence="6">The sequence shown here is derived from an EMBL/GenBank/DDBJ whole genome shotgun (WGS) entry which is preliminary data.</text>
</comment>
<evidence type="ECO:0000313" key="6">
    <source>
        <dbReference type="EMBL" id="NYI43818.1"/>
    </source>
</evidence>
<keyword evidence="3" id="KW-0804">Transcription</keyword>
<dbReference type="AlphaFoldDB" id="A0A7Y9ZFY2"/>
<evidence type="ECO:0000256" key="4">
    <source>
        <dbReference type="PROSITE-ProRule" id="PRU00335"/>
    </source>
</evidence>
<dbReference type="GO" id="GO:0003700">
    <property type="term" value="F:DNA-binding transcription factor activity"/>
    <property type="evidence" value="ECO:0007669"/>
    <property type="project" value="TreeGrafter"/>
</dbReference>